<dbReference type="Pfam" id="PF13556">
    <property type="entry name" value="HTH_30"/>
    <property type="match status" value="1"/>
</dbReference>
<gene>
    <name evidence="3" type="ORF">TthAA11_07560</name>
</gene>
<dbReference type="PANTHER" id="PTHR33744">
    <property type="entry name" value="CARBOHYDRATE DIACID REGULATOR"/>
    <property type="match status" value="1"/>
</dbReference>
<evidence type="ECO:0000259" key="2">
    <source>
        <dbReference type="Pfam" id="PF14361"/>
    </source>
</evidence>
<feature type="domain" description="RsbT co-antagonist protein RsbRD N-terminal" evidence="2">
    <location>
        <begin position="11"/>
        <end position="129"/>
    </location>
</feature>
<dbReference type="InterPro" id="IPR051448">
    <property type="entry name" value="CdaR-like_regulators"/>
</dbReference>
<dbReference type="EMBL" id="AP024926">
    <property type="protein sequence ID" value="BCZ86574.1"/>
    <property type="molecule type" value="Genomic_DNA"/>
</dbReference>
<feature type="domain" description="PucR C-terminal helix-turn-helix" evidence="1">
    <location>
        <begin position="266"/>
        <end position="323"/>
    </location>
</feature>
<dbReference type="Gene3D" id="1.10.10.2840">
    <property type="entry name" value="PucR C-terminal helix-turn-helix domain"/>
    <property type="match status" value="1"/>
</dbReference>
<evidence type="ECO:0000313" key="4">
    <source>
        <dbReference type="Proteomes" id="UP000825379"/>
    </source>
</evidence>
<dbReference type="Proteomes" id="UP000825379">
    <property type="component" value="Chromosome"/>
</dbReference>
<dbReference type="InterPro" id="IPR042070">
    <property type="entry name" value="PucR_C-HTH_sf"/>
</dbReference>
<dbReference type="Pfam" id="PF14361">
    <property type="entry name" value="RsbRD_N"/>
    <property type="match status" value="1"/>
</dbReference>
<protein>
    <submittedName>
        <fullName evidence="3">Transcriptional regulator</fullName>
    </submittedName>
</protein>
<dbReference type="RefSeq" id="WP_223969017.1">
    <property type="nucleotide sequence ID" value="NZ_AP024926.1"/>
</dbReference>
<dbReference type="AlphaFoldDB" id="A0AAD1NXT8"/>
<dbReference type="InterPro" id="IPR025751">
    <property type="entry name" value="RsbRD_N_dom"/>
</dbReference>
<sequence length="343" mass="38407">MLAISRTLRTWAQAMALHYAREIPDYGRLDEVLLSHDVAFVSYEYLRALLEGELDLDAFAFSVGQRRQRQGVSLSALLRAYRLWAKDTLTALGEELPDHLPGLAPRVAELLDRVSEASAQGFQRALEGLDGLFSRPPLTGVGATLKNAQGLALAPRYLSLPKERMAFLQTTMGPLLFVSLPLEQVEGDLRTLARSCGAVLWAAEGKNLREVQVDLEEALLLGDQLALPPGIYRVHLLWPLASALESPRFRDRLLRLLAPLEAYPDLLRTLEIHLDSRLSLKRTARRLSLHPNTVLYRLHRLEALTGLRLDRLEDLCLLTMALQLKRVLEGKGQLPQDLSPPKD</sequence>
<proteinExistence type="predicted"/>
<accession>A0AAD1NXT8</accession>
<dbReference type="InterPro" id="IPR025736">
    <property type="entry name" value="PucR_C-HTH_dom"/>
</dbReference>
<evidence type="ECO:0000259" key="1">
    <source>
        <dbReference type="Pfam" id="PF13556"/>
    </source>
</evidence>
<reference evidence="3" key="1">
    <citation type="submission" date="2021-07" db="EMBL/GenBank/DDBJ databases">
        <title>Complete genome sequences of four Thermus thermophilus strains isolated from Arima Hot Spring in Japan.</title>
        <authorList>
            <person name="Tomariguchi N."/>
            <person name="Ueno Y."/>
            <person name="Miyazaki K."/>
        </authorList>
    </citation>
    <scope>NUCLEOTIDE SEQUENCE</scope>
    <source>
        <strain evidence="3">AA1-1</strain>
    </source>
</reference>
<name>A0AAD1NXT8_THETH</name>
<organism evidence="3 4">
    <name type="scientific">Thermus thermophilus</name>
    <dbReference type="NCBI Taxonomy" id="274"/>
    <lineage>
        <taxon>Bacteria</taxon>
        <taxon>Thermotogati</taxon>
        <taxon>Deinococcota</taxon>
        <taxon>Deinococci</taxon>
        <taxon>Thermales</taxon>
        <taxon>Thermaceae</taxon>
        <taxon>Thermus</taxon>
    </lineage>
</organism>
<evidence type="ECO:0000313" key="3">
    <source>
        <dbReference type="EMBL" id="BCZ86574.1"/>
    </source>
</evidence>